<feature type="signal peptide" evidence="1">
    <location>
        <begin position="1"/>
        <end position="26"/>
    </location>
</feature>
<accession>A0AAV0ZF84</accession>
<keyword evidence="4" id="KW-1185">Reference proteome</keyword>
<dbReference type="InterPro" id="IPR020103">
    <property type="entry name" value="PsdUridine_synth_cat_dom_sf"/>
</dbReference>
<dbReference type="Pfam" id="PF00849">
    <property type="entry name" value="PseudoU_synth_2"/>
    <property type="match status" value="1"/>
</dbReference>
<dbReference type="GO" id="GO:0009982">
    <property type="term" value="F:pseudouridine synthase activity"/>
    <property type="evidence" value="ECO:0007669"/>
    <property type="project" value="InterPro"/>
</dbReference>
<protein>
    <recommendedName>
        <fullName evidence="2">Pseudouridine synthase RsuA/RluA-like domain-containing protein</fullName>
    </recommendedName>
</protein>
<dbReference type="GO" id="GO:0001522">
    <property type="term" value="P:pseudouridine synthesis"/>
    <property type="evidence" value="ECO:0007669"/>
    <property type="project" value="InterPro"/>
</dbReference>
<dbReference type="GO" id="GO:0003723">
    <property type="term" value="F:RNA binding"/>
    <property type="evidence" value="ECO:0007669"/>
    <property type="project" value="InterPro"/>
</dbReference>
<evidence type="ECO:0000313" key="3">
    <source>
        <dbReference type="EMBL" id="CAI8595065.1"/>
    </source>
</evidence>
<evidence type="ECO:0000256" key="1">
    <source>
        <dbReference type="SAM" id="SignalP"/>
    </source>
</evidence>
<feature type="domain" description="Pseudouridine synthase RsuA/RluA-like" evidence="2">
    <location>
        <begin position="29"/>
        <end position="106"/>
    </location>
</feature>
<name>A0AAV0ZF84_VICFA</name>
<keyword evidence="1" id="KW-0732">Signal</keyword>
<proteinExistence type="predicted"/>
<organism evidence="3 4">
    <name type="scientific">Vicia faba</name>
    <name type="common">Broad bean</name>
    <name type="synonym">Faba vulgaris</name>
    <dbReference type="NCBI Taxonomy" id="3906"/>
    <lineage>
        <taxon>Eukaryota</taxon>
        <taxon>Viridiplantae</taxon>
        <taxon>Streptophyta</taxon>
        <taxon>Embryophyta</taxon>
        <taxon>Tracheophyta</taxon>
        <taxon>Spermatophyta</taxon>
        <taxon>Magnoliopsida</taxon>
        <taxon>eudicotyledons</taxon>
        <taxon>Gunneridae</taxon>
        <taxon>Pentapetalae</taxon>
        <taxon>rosids</taxon>
        <taxon>fabids</taxon>
        <taxon>Fabales</taxon>
        <taxon>Fabaceae</taxon>
        <taxon>Papilionoideae</taxon>
        <taxon>50 kb inversion clade</taxon>
        <taxon>NPAAA clade</taxon>
        <taxon>Hologalegina</taxon>
        <taxon>IRL clade</taxon>
        <taxon>Fabeae</taxon>
        <taxon>Vicia</taxon>
    </lineage>
</organism>
<feature type="chain" id="PRO_5043695867" description="Pseudouridine synthase RsuA/RluA-like domain-containing protein" evidence="1">
    <location>
        <begin position="27"/>
        <end position="111"/>
    </location>
</feature>
<dbReference type="EMBL" id="OX451735">
    <property type="protein sequence ID" value="CAI8595065.1"/>
    <property type="molecule type" value="Genomic_DNA"/>
</dbReference>
<dbReference type="AlphaFoldDB" id="A0AAV0ZF84"/>
<reference evidence="3 4" key="1">
    <citation type="submission" date="2023-01" db="EMBL/GenBank/DDBJ databases">
        <authorList>
            <person name="Kreplak J."/>
        </authorList>
    </citation>
    <scope>NUCLEOTIDE SEQUENCE [LARGE SCALE GENOMIC DNA]</scope>
</reference>
<dbReference type="Proteomes" id="UP001157006">
    <property type="component" value="Chromosome 1S"/>
</dbReference>
<dbReference type="InterPro" id="IPR006145">
    <property type="entry name" value="PsdUridine_synth_RsuA/RluA"/>
</dbReference>
<gene>
    <name evidence="3" type="ORF">VFH_I172840</name>
</gene>
<evidence type="ECO:0000259" key="2">
    <source>
        <dbReference type="Pfam" id="PF00849"/>
    </source>
</evidence>
<dbReference type="Gene3D" id="3.30.2350.10">
    <property type="entry name" value="Pseudouridine synthase"/>
    <property type="match status" value="1"/>
</dbReference>
<evidence type="ECO:0000313" key="4">
    <source>
        <dbReference type="Proteomes" id="UP001157006"/>
    </source>
</evidence>
<sequence length="111" mass="12790">MGLALSQSREILLSYLLFAWNNACEATYQRYWALVIGTPNEKEGIIHTPISKVLMNDGKTERVMLGYHSSIKPHQEVITEYRVLGLKINGCSWIEIRPLTYRKHQVFLAIL</sequence>
<dbReference type="SUPFAM" id="SSF55120">
    <property type="entry name" value="Pseudouridine synthase"/>
    <property type="match status" value="1"/>
</dbReference>